<evidence type="ECO:0000313" key="2">
    <source>
        <dbReference type="Proteomes" id="UP001597244"/>
    </source>
</evidence>
<dbReference type="Proteomes" id="UP001597244">
    <property type="component" value="Unassembled WGS sequence"/>
</dbReference>
<organism evidence="1 2">
    <name type="scientific">Lapidilactobacillus mulanensis</name>
    <dbReference type="NCBI Taxonomy" id="2485999"/>
    <lineage>
        <taxon>Bacteria</taxon>
        <taxon>Bacillati</taxon>
        <taxon>Bacillota</taxon>
        <taxon>Bacilli</taxon>
        <taxon>Lactobacillales</taxon>
        <taxon>Lactobacillaceae</taxon>
        <taxon>Lapidilactobacillus</taxon>
    </lineage>
</organism>
<protein>
    <submittedName>
        <fullName evidence="1">Uncharacterized protein</fullName>
    </submittedName>
</protein>
<name>A0ABW4DMJ2_9LACO</name>
<evidence type="ECO:0000313" key="1">
    <source>
        <dbReference type="EMBL" id="MFD1464490.1"/>
    </source>
</evidence>
<dbReference type="EMBL" id="JBHTOF010000002">
    <property type="protein sequence ID" value="MFD1464490.1"/>
    <property type="molecule type" value="Genomic_DNA"/>
</dbReference>
<keyword evidence="2" id="KW-1185">Reference proteome</keyword>
<sequence length="230" mass="26798">MSPILIYSINSIAEKIGLGAKITTHNFNLDDQLILDRITIYNNDREIFGKFFSKDEHTRQITELTFGPLLMAEVKFGSEDLEDNLEQFRGVLKNLFVVTNRSLPQGFDESSLTISSFYKKSTFTYNALSEIGEYYKLELLLFAHIKDRNKMAAFRTLSLCVKYYYKFLTVDQLKCFYISIITLLTRVEIEKGYPVNKLFDKQFQLYGYLPSVQNMNSFESLTKKAIRKLQ</sequence>
<comment type="caution">
    <text evidence="1">The sequence shown here is derived from an EMBL/GenBank/DDBJ whole genome shotgun (WGS) entry which is preliminary data.</text>
</comment>
<dbReference type="RefSeq" id="WP_125578864.1">
    <property type="nucleotide sequence ID" value="NZ_JBHTOF010000002.1"/>
</dbReference>
<gene>
    <name evidence="1" type="ORF">ACFQ4L_00015</name>
</gene>
<accession>A0ABW4DMJ2</accession>
<reference evidence="2" key="1">
    <citation type="journal article" date="2019" name="Int. J. Syst. Evol. Microbiol.">
        <title>The Global Catalogue of Microorganisms (GCM) 10K type strain sequencing project: providing services to taxonomists for standard genome sequencing and annotation.</title>
        <authorList>
            <consortium name="The Broad Institute Genomics Platform"/>
            <consortium name="The Broad Institute Genome Sequencing Center for Infectious Disease"/>
            <person name="Wu L."/>
            <person name="Ma J."/>
        </authorList>
    </citation>
    <scope>NUCLEOTIDE SEQUENCE [LARGE SCALE GENOMIC DNA]</scope>
    <source>
        <strain evidence="2">CCM 8951</strain>
    </source>
</reference>
<proteinExistence type="predicted"/>